<dbReference type="FunCoup" id="H2XXC4">
    <property type="interactions" value="2"/>
</dbReference>
<name>H2XXC4_CIOIN</name>
<dbReference type="PANTHER" id="PTHR46965:SF1">
    <property type="entry name" value="BTB_POZ DOMAIN-CONTAINING PROTEIN 19"/>
    <property type="match status" value="1"/>
</dbReference>
<evidence type="ECO:0000259" key="1">
    <source>
        <dbReference type="PROSITE" id="PS50097"/>
    </source>
</evidence>
<dbReference type="GeneTree" id="ENSGT00940000175501"/>
<proteinExistence type="predicted"/>
<protein>
    <recommendedName>
        <fullName evidence="1">BTB domain-containing protein</fullName>
    </recommendedName>
</protein>
<dbReference type="Proteomes" id="UP000008144">
    <property type="component" value="Chromosome 2"/>
</dbReference>
<dbReference type="PROSITE" id="PS50097">
    <property type="entry name" value="BTB"/>
    <property type="match status" value="1"/>
</dbReference>
<organism evidence="2 3">
    <name type="scientific">Ciona intestinalis</name>
    <name type="common">Transparent sea squirt</name>
    <name type="synonym">Ascidia intestinalis</name>
    <dbReference type="NCBI Taxonomy" id="7719"/>
    <lineage>
        <taxon>Eukaryota</taxon>
        <taxon>Metazoa</taxon>
        <taxon>Chordata</taxon>
        <taxon>Tunicata</taxon>
        <taxon>Ascidiacea</taxon>
        <taxon>Phlebobranchia</taxon>
        <taxon>Cionidae</taxon>
        <taxon>Ciona</taxon>
    </lineage>
</organism>
<dbReference type="STRING" id="7719.ENSCINP00000034308"/>
<dbReference type="InterPro" id="IPR042846">
    <property type="entry name" value="BTBD19"/>
</dbReference>
<dbReference type="InterPro" id="IPR011333">
    <property type="entry name" value="SKP1/BTB/POZ_sf"/>
</dbReference>
<accession>H2XXC4</accession>
<sequence length="294" mass="33419">KDMDERLVRGDQTAFYSLMRKRCINNKDFSDAVFLVGPQRQVVYGHRCLLAARSETFRSMFSQMPSHSAASRESPINLPEVRPEVFLTALDYMYTNCCTLTSDLAPDVMSLSMEYNLDGLRKLSARFLLDGMNVETACDVLQSAVIHAQPDMLQKALDYCMKNAHDIFMTEKFNELSPETLGALLRGDSLEADELEVLNAIRKWARGNAIVAGRHMKEVSSSVIPLVRLPLVSPDELTKIEEENKKDMVIPMQQLAAAWRFHALKENTPFSYHTTLRLGTKHRESHKYLPKVFS</sequence>
<feature type="domain" description="BTB" evidence="1">
    <location>
        <begin position="30"/>
        <end position="102"/>
    </location>
</feature>
<evidence type="ECO:0000313" key="2">
    <source>
        <dbReference type="Ensembl" id="ENSCINP00000034308.1"/>
    </source>
</evidence>
<reference evidence="2" key="3">
    <citation type="submission" date="2025-08" db="UniProtKB">
        <authorList>
            <consortium name="Ensembl"/>
        </authorList>
    </citation>
    <scope>IDENTIFICATION</scope>
</reference>
<evidence type="ECO:0000313" key="3">
    <source>
        <dbReference type="Proteomes" id="UP000008144"/>
    </source>
</evidence>
<dbReference type="SUPFAM" id="SSF54695">
    <property type="entry name" value="POZ domain"/>
    <property type="match status" value="1"/>
</dbReference>
<dbReference type="InterPro" id="IPR011705">
    <property type="entry name" value="BACK"/>
</dbReference>
<dbReference type="Pfam" id="PF00651">
    <property type="entry name" value="BTB"/>
    <property type="match status" value="1"/>
</dbReference>
<dbReference type="SMART" id="SM00875">
    <property type="entry name" value="BACK"/>
    <property type="match status" value="1"/>
</dbReference>
<dbReference type="PANTHER" id="PTHR46965">
    <property type="entry name" value="BTB/POZ DOMAIN-CONTAINING PROTEIN 19"/>
    <property type="match status" value="1"/>
</dbReference>
<dbReference type="InterPro" id="IPR000210">
    <property type="entry name" value="BTB/POZ_dom"/>
</dbReference>
<dbReference type="SMART" id="SM00225">
    <property type="entry name" value="BTB"/>
    <property type="match status" value="1"/>
</dbReference>
<dbReference type="Gene3D" id="1.25.40.420">
    <property type="match status" value="1"/>
</dbReference>
<reference evidence="2" key="4">
    <citation type="submission" date="2025-09" db="UniProtKB">
        <authorList>
            <consortium name="Ensembl"/>
        </authorList>
    </citation>
    <scope>IDENTIFICATION</scope>
</reference>
<dbReference type="Pfam" id="PF07707">
    <property type="entry name" value="BACK"/>
    <property type="match status" value="1"/>
</dbReference>
<dbReference type="OMA" id="AWRFHAL"/>
<keyword evidence="3" id="KW-1185">Reference proteome</keyword>
<reference evidence="2" key="2">
    <citation type="journal article" date="2008" name="Genome Biol.">
        <title>Improved genome assembly and evidence-based global gene model set for the chordate Ciona intestinalis: new insight into intron and operon populations.</title>
        <authorList>
            <person name="Satou Y."/>
            <person name="Mineta K."/>
            <person name="Ogasawara M."/>
            <person name="Sasakura Y."/>
            <person name="Shoguchi E."/>
            <person name="Ueno K."/>
            <person name="Yamada L."/>
            <person name="Matsumoto J."/>
            <person name="Wasserscheid J."/>
            <person name="Dewar K."/>
            <person name="Wiley G.B."/>
            <person name="Macmil S.L."/>
            <person name="Roe B.A."/>
            <person name="Zeller R.W."/>
            <person name="Hastings K.E."/>
            <person name="Lemaire P."/>
            <person name="Lindquist E."/>
            <person name="Endo T."/>
            <person name="Hotta K."/>
            <person name="Inaba K."/>
        </authorList>
    </citation>
    <scope>NUCLEOTIDE SEQUENCE [LARGE SCALE GENOMIC DNA]</scope>
    <source>
        <strain evidence="2">wild type</strain>
    </source>
</reference>
<dbReference type="EMBL" id="EAAA01001360">
    <property type="status" value="NOT_ANNOTATED_CDS"/>
    <property type="molecule type" value="Genomic_DNA"/>
</dbReference>
<dbReference type="Gene3D" id="3.30.710.10">
    <property type="entry name" value="Potassium Channel Kv1.1, Chain A"/>
    <property type="match status" value="1"/>
</dbReference>
<reference evidence="3" key="1">
    <citation type="journal article" date="2002" name="Science">
        <title>The draft genome of Ciona intestinalis: insights into chordate and vertebrate origins.</title>
        <authorList>
            <person name="Dehal P."/>
            <person name="Satou Y."/>
            <person name="Campbell R.K."/>
            <person name="Chapman J."/>
            <person name="Degnan B."/>
            <person name="De Tomaso A."/>
            <person name="Davidson B."/>
            <person name="Di Gregorio A."/>
            <person name="Gelpke M."/>
            <person name="Goodstein D.M."/>
            <person name="Harafuji N."/>
            <person name="Hastings K.E."/>
            <person name="Ho I."/>
            <person name="Hotta K."/>
            <person name="Huang W."/>
            <person name="Kawashima T."/>
            <person name="Lemaire P."/>
            <person name="Martinez D."/>
            <person name="Meinertzhagen I.A."/>
            <person name="Necula S."/>
            <person name="Nonaka M."/>
            <person name="Putnam N."/>
            <person name="Rash S."/>
            <person name="Saiga H."/>
            <person name="Satake M."/>
            <person name="Terry A."/>
            <person name="Yamada L."/>
            <person name="Wang H.G."/>
            <person name="Awazu S."/>
            <person name="Azumi K."/>
            <person name="Boore J."/>
            <person name="Branno M."/>
            <person name="Chin-Bow S."/>
            <person name="DeSantis R."/>
            <person name="Doyle S."/>
            <person name="Francino P."/>
            <person name="Keys D.N."/>
            <person name="Haga S."/>
            <person name="Hayashi H."/>
            <person name="Hino K."/>
            <person name="Imai K.S."/>
            <person name="Inaba K."/>
            <person name="Kano S."/>
            <person name="Kobayashi K."/>
            <person name="Kobayashi M."/>
            <person name="Lee B.I."/>
            <person name="Makabe K.W."/>
            <person name="Manohar C."/>
            <person name="Matassi G."/>
            <person name="Medina M."/>
            <person name="Mochizuki Y."/>
            <person name="Mount S."/>
            <person name="Morishita T."/>
            <person name="Miura S."/>
            <person name="Nakayama A."/>
            <person name="Nishizaka S."/>
            <person name="Nomoto H."/>
            <person name="Ohta F."/>
            <person name="Oishi K."/>
            <person name="Rigoutsos I."/>
            <person name="Sano M."/>
            <person name="Sasaki A."/>
            <person name="Sasakura Y."/>
            <person name="Shoguchi E."/>
            <person name="Shin-i T."/>
            <person name="Spagnuolo A."/>
            <person name="Stainier D."/>
            <person name="Suzuki M.M."/>
            <person name="Tassy O."/>
            <person name="Takatori N."/>
            <person name="Tokuoka M."/>
            <person name="Yagi K."/>
            <person name="Yoshizaki F."/>
            <person name="Wada S."/>
            <person name="Zhang C."/>
            <person name="Hyatt P.D."/>
            <person name="Larimer F."/>
            <person name="Detter C."/>
            <person name="Doggett N."/>
            <person name="Glavina T."/>
            <person name="Hawkins T."/>
            <person name="Richardson P."/>
            <person name="Lucas S."/>
            <person name="Kohara Y."/>
            <person name="Levine M."/>
            <person name="Satoh N."/>
            <person name="Rokhsar D.S."/>
        </authorList>
    </citation>
    <scope>NUCLEOTIDE SEQUENCE [LARGE SCALE GENOMIC DNA]</scope>
</reference>
<dbReference type="HOGENOM" id="CLU_077764_0_0_1"/>
<dbReference type="AlphaFoldDB" id="H2XXC4"/>
<dbReference type="InParanoid" id="H2XXC4"/>
<dbReference type="Ensembl" id="ENSCINT00000035695.1">
    <property type="protein sequence ID" value="ENSCINP00000034308.1"/>
    <property type="gene ID" value="ENSCING00000018953.1"/>
</dbReference>
<dbReference type="CDD" id="cd18294">
    <property type="entry name" value="BTB_POZ_BTBD19"/>
    <property type="match status" value="1"/>
</dbReference>